<evidence type="ECO:0000259" key="6">
    <source>
        <dbReference type="PROSITE" id="PS51296"/>
    </source>
</evidence>
<organism evidence="7 8">
    <name type="scientific">Rhizobium rhizogenes</name>
    <name type="common">Agrobacterium rhizogenes</name>
    <dbReference type="NCBI Taxonomy" id="359"/>
    <lineage>
        <taxon>Bacteria</taxon>
        <taxon>Pseudomonadati</taxon>
        <taxon>Pseudomonadota</taxon>
        <taxon>Alphaproteobacteria</taxon>
        <taxon>Hyphomicrobiales</taxon>
        <taxon>Rhizobiaceae</taxon>
        <taxon>Rhizobium/Agrobacterium group</taxon>
        <taxon>Rhizobium</taxon>
    </lineage>
</organism>
<keyword evidence="1" id="KW-0001">2Fe-2S</keyword>
<keyword evidence="3" id="KW-0560">Oxidoreductase</keyword>
<comment type="caution">
    <text evidence="7">The sequence shown here is derived from an EMBL/GenBank/DDBJ whole genome shotgun (WGS) entry which is preliminary data.</text>
</comment>
<dbReference type="GO" id="GO:0051537">
    <property type="term" value="F:2 iron, 2 sulfur cluster binding"/>
    <property type="evidence" value="ECO:0007669"/>
    <property type="project" value="UniProtKB-KW"/>
</dbReference>
<dbReference type="InterPro" id="IPR036922">
    <property type="entry name" value="Rieske_2Fe-2S_sf"/>
</dbReference>
<evidence type="ECO:0000256" key="4">
    <source>
        <dbReference type="ARBA" id="ARBA00023004"/>
    </source>
</evidence>
<dbReference type="InterPro" id="IPR017941">
    <property type="entry name" value="Rieske_2Fe-2S"/>
</dbReference>
<keyword evidence="2" id="KW-0479">Metal-binding</keyword>
<dbReference type="PANTHER" id="PTHR21266:SF60">
    <property type="entry name" value="3-KETOSTEROID-9-ALPHA-MONOOXYGENASE, OXYGENASE COMPONENT"/>
    <property type="match status" value="1"/>
</dbReference>
<sequence length="217" mass="22817">MPQNIAPAWIPVALSTDLPVASVIPARLRTTSLAIWRAQSGAVSAVADRCPHRGMRLSHGFVRGEALSCIYHGWRYGKSGNCLAIPAHPSLTPPDAIRVATYRAGERDGVIWVSAEEAAADMPSNEGFVGLRSITLSATAETLAACIGADLIEDAIDWTINGMRARLLTAPSGEDGALLVHLLIDSSATKAQKIAASTALETLRRQAEAAANRGEAA</sequence>
<evidence type="ECO:0000313" key="8">
    <source>
        <dbReference type="Proteomes" id="UP000244335"/>
    </source>
</evidence>
<name>A0AA92H8R1_RHIRH</name>
<dbReference type="EMBL" id="QDFR01000005">
    <property type="protein sequence ID" value="PVE52463.1"/>
    <property type="molecule type" value="Genomic_DNA"/>
</dbReference>
<evidence type="ECO:0000256" key="5">
    <source>
        <dbReference type="ARBA" id="ARBA00023014"/>
    </source>
</evidence>
<keyword evidence="5" id="KW-0411">Iron-sulfur</keyword>
<protein>
    <submittedName>
        <fullName evidence="7">Oxidoreductase</fullName>
    </submittedName>
</protein>
<evidence type="ECO:0000256" key="2">
    <source>
        <dbReference type="ARBA" id="ARBA00022723"/>
    </source>
</evidence>
<dbReference type="Proteomes" id="UP000244335">
    <property type="component" value="Unassembled WGS sequence"/>
</dbReference>
<evidence type="ECO:0000256" key="1">
    <source>
        <dbReference type="ARBA" id="ARBA00022714"/>
    </source>
</evidence>
<dbReference type="AlphaFoldDB" id="A0AA92H8R1"/>
<dbReference type="PANTHER" id="PTHR21266">
    <property type="entry name" value="IRON-SULFUR DOMAIN CONTAINING PROTEIN"/>
    <property type="match status" value="1"/>
</dbReference>
<keyword evidence="4" id="KW-0408">Iron</keyword>
<evidence type="ECO:0000256" key="3">
    <source>
        <dbReference type="ARBA" id="ARBA00023002"/>
    </source>
</evidence>
<accession>A0AA92H8R1</accession>
<evidence type="ECO:0000313" key="7">
    <source>
        <dbReference type="EMBL" id="PVE52463.1"/>
    </source>
</evidence>
<dbReference type="GO" id="GO:0005506">
    <property type="term" value="F:iron ion binding"/>
    <property type="evidence" value="ECO:0007669"/>
    <property type="project" value="InterPro"/>
</dbReference>
<dbReference type="SUPFAM" id="SSF50022">
    <property type="entry name" value="ISP domain"/>
    <property type="match status" value="1"/>
</dbReference>
<dbReference type="RefSeq" id="WP_116494362.1">
    <property type="nucleotide sequence ID" value="NZ_QDFR01000005.1"/>
</dbReference>
<dbReference type="InterPro" id="IPR050584">
    <property type="entry name" value="Cholesterol_7-desaturase"/>
</dbReference>
<dbReference type="InterPro" id="IPR015881">
    <property type="entry name" value="ARHD_Rieske_2Fe_2S"/>
</dbReference>
<reference evidence="7 8" key="1">
    <citation type="submission" date="2018-04" db="EMBL/GenBank/DDBJ databases">
        <authorList>
            <person name="Hagen T."/>
        </authorList>
    </citation>
    <scope>NUCLEOTIDE SEQUENCE [LARGE SCALE GENOMIC DNA]</scope>
    <source>
        <strain evidence="7 8">TPD7009</strain>
    </source>
</reference>
<gene>
    <name evidence="7" type="ORF">DC430_16690</name>
</gene>
<dbReference type="PROSITE" id="PS51296">
    <property type="entry name" value="RIESKE"/>
    <property type="match status" value="1"/>
</dbReference>
<dbReference type="GO" id="GO:0016491">
    <property type="term" value="F:oxidoreductase activity"/>
    <property type="evidence" value="ECO:0007669"/>
    <property type="project" value="UniProtKB-KW"/>
</dbReference>
<dbReference type="CDD" id="cd03469">
    <property type="entry name" value="Rieske_RO_Alpha_N"/>
    <property type="match status" value="1"/>
</dbReference>
<feature type="domain" description="Rieske" evidence="6">
    <location>
        <begin position="9"/>
        <end position="113"/>
    </location>
</feature>
<dbReference type="PROSITE" id="PS00570">
    <property type="entry name" value="RING_HYDROXYL_ALPHA"/>
    <property type="match status" value="1"/>
</dbReference>
<dbReference type="Gene3D" id="2.102.10.10">
    <property type="entry name" value="Rieske [2Fe-2S] iron-sulphur domain"/>
    <property type="match status" value="1"/>
</dbReference>
<dbReference type="Pfam" id="PF00355">
    <property type="entry name" value="Rieske"/>
    <property type="match status" value="1"/>
</dbReference>
<proteinExistence type="predicted"/>